<dbReference type="EMBL" id="FNSA01000003">
    <property type="protein sequence ID" value="SEC21891.1"/>
    <property type="molecule type" value="Genomic_DNA"/>
</dbReference>
<protein>
    <submittedName>
        <fullName evidence="2">Uncharacterized protein</fullName>
    </submittedName>
</protein>
<organism evidence="2 3">
    <name type="scientific">Tsukamurella tyrosinosolvens</name>
    <dbReference type="NCBI Taxonomy" id="57704"/>
    <lineage>
        <taxon>Bacteria</taxon>
        <taxon>Bacillati</taxon>
        <taxon>Actinomycetota</taxon>
        <taxon>Actinomycetes</taxon>
        <taxon>Mycobacteriales</taxon>
        <taxon>Tsukamurellaceae</taxon>
        <taxon>Tsukamurella</taxon>
    </lineage>
</organism>
<proteinExistence type="predicted"/>
<keyword evidence="1" id="KW-0472">Membrane</keyword>
<accession>A0A1H4QQV0</accession>
<evidence type="ECO:0000313" key="3">
    <source>
        <dbReference type="Proteomes" id="UP000182241"/>
    </source>
</evidence>
<keyword evidence="1" id="KW-0812">Transmembrane</keyword>
<evidence type="ECO:0000256" key="1">
    <source>
        <dbReference type="SAM" id="Phobius"/>
    </source>
</evidence>
<dbReference type="RefSeq" id="WP_139286115.1">
    <property type="nucleotide sequence ID" value="NZ_CBDRGN010000001.1"/>
</dbReference>
<gene>
    <name evidence="2" type="ORF">SAMN04489793_1818</name>
</gene>
<dbReference type="Proteomes" id="UP000182241">
    <property type="component" value="Unassembled WGS sequence"/>
</dbReference>
<keyword evidence="3" id="KW-1185">Reference proteome</keyword>
<name>A0A1H4QQV0_TSUTY</name>
<keyword evidence="1" id="KW-1133">Transmembrane helix</keyword>
<dbReference type="AlphaFoldDB" id="A0A1H4QQV0"/>
<sequence length="62" mass="6850">MSTEIKRTLSVAVGVLLAALVILIIWSINSDNKKFEESNEKAREICQKYGYDSAGCTLGTNR</sequence>
<reference evidence="3" key="1">
    <citation type="submission" date="2016-10" db="EMBL/GenBank/DDBJ databases">
        <authorList>
            <person name="Varghese N."/>
            <person name="Submissions S."/>
        </authorList>
    </citation>
    <scope>NUCLEOTIDE SEQUENCE [LARGE SCALE GENOMIC DNA]</scope>
    <source>
        <strain evidence="3">DSM 44234</strain>
    </source>
</reference>
<feature type="transmembrane region" description="Helical" evidence="1">
    <location>
        <begin position="9"/>
        <end position="28"/>
    </location>
</feature>
<dbReference type="STRING" id="57704.SAMN04489793_1818"/>
<evidence type="ECO:0000313" key="2">
    <source>
        <dbReference type="EMBL" id="SEC21891.1"/>
    </source>
</evidence>